<keyword evidence="10" id="KW-1185">Reference proteome</keyword>
<dbReference type="RefSeq" id="WP_058531756.1">
    <property type="nucleotide sequence ID" value="NZ_CAAAIN010000005.1"/>
</dbReference>
<reference evidence="9 10" key="1">
    <citation type="submission" date="2015-11" db="EMBL/GenBank/DDBJ databases">
        <title>Genomic analysis of 38 Legionella species identifies large and diverse effector repertoires.</title>
        <authorList>
            <person name="Burstein D."/>
            <person name="Amaro F."/>
            <person name="Zusman T."/>
            <person name="Lifshitz Z."/>
            <person name="Cohen O."/>
            <person name="Gilbert J.A."/>
            <person name="Pupko T."/>
            <person name="Shuman H.A."/>
            <person name="Segal G."/>
        </authorList>
    </citation>
    <scope>NUCLEOTIDE SEQUENCE [LARGE SCALE GENOMIC DNA]</scope>
    <source>
        <strain evidence="9 10">WA-270A-C2</strain>
    </source>
</reference>
<organism evidence="9 10">
    <name type="scientific">Legionella rubrilucens</name>
    <dbReference type="NCBI Taxonomy" id="458"/>
    <lineage>
        <taxon>Bacteria</taxon>
        <taxon>Pseudomonadati</taxon>
        <taxon>Pseudomonadota</taxon>
        <taxon>Gammaproteobacteria</taxon>
        <taxon>Legionellales</taxon>
        <taxon>Legionellaceae</taxon>
        <taxon>Legionella</taxon>
    </lineage>
</organism>
<proteinExistence type="predicted"/>
<dbReference type="PANTHER" id="PTHR43126">
    <property type="entry name" value="D-ALANYL-D-ALANINE DIPEPTIDASE"/>
    <property type="match status" value="1"/>
</dbReference>
<sequence length="230" mass="26002">MLVSSQPPMALIAAPEVLAIPIVENHDPLIDIKHSDELFIGPSPEIPDNTDYTKMRNEVYQRLLAAQQLLPASLRFCLYEGFRSLSLQKKLFDERYAELQQLHPHWSPEQLFNETTKLISPVLNLDGSPNIPPHTTGAAIDVYLVDKEGQPVDMGIHPKDWMSDTHVELSPTNSTRVSPEAAHHRRVMSHALLLAGFVNYPTEYWHWSYGDRYWAFISGKPQACYGSVTG</sequence>
<evidence type="ECO:0000313" key="10">
    <source>
        <dbReference type="Proteomes" id="UP000054608"/>
    </source>
</evidence>
<dbReference type="GO" id="GO:0071555">
    <property type="term" value="P:cell wall organization"/>
    <property type="evidence" value="ECO:0007669"/>
    <property type="project" value="UniProtKB-KW"/>
</dbReference>
<evidence type="ECO:0000313" key="9">
    <source>
        <dbReference type="EMBL" id="KTD46745.1"/>
    </source>
</evidence>
<name>A0A0W0XQ78_9GAMM</name>
<dbReference type="GO" id="GO:0008237">
    <property type="term" value="F:metallopeptidase activity"/>
    <property type="evidence" value="ECO:0007669"/>
    <property type="project" value="UniProtKB-KW"/>
</dbReference>
<dbReference type="GO" id="GO:0006508">
    <property type="term" value="P:proteolysis"/>
    <property type="evidence" value="ECO:0007669"/>
    <property type="project" value="UniProtKB-KW"/>
</dbReference>
<evidence type="ECO:0000256" key="3">
    <source>
        <dbReference type="ARBA" id="ARBA00022723"/>
    </source>
</evidence>
<evidence type="ECO:0000256" key="6">
    <source>
        <dbReference type="ARBA" id="ARBA00022997"/>
    </source>
</evidence>
<keyword evidence="8" id="KW-0961">Cell wall biogenesis/degradation</keyword>
<dbReference type="OrthoDB" id="9801430at2"/>
<keyword evidence="5" id="KW-0862">Zinc</keyword>
<keyword evidence="3" id="KW-0479">Metal-binding</keyword>
<dbReference type="Pfam" id="PF01427">
    <property type="entry name" value="Peptidase_M15"/>
    <property type="match status" value="1"/>
</dbReference>
<dbReference type="Proteomes" id="UP000054608">
    <property type="component" value="Unassembled WGS sequence"/>
</dbReference>
<dbReference type="STRING" id="458.Lrub_1667"/>
<dbReference type="SUPFAM" id="SSF55166">
    <property type="entry name" value="Hedgehog/DD-peptidase"/>
    <property type="match status" value="1"/>
</dbReference>
<keyword evidence="6" id="KW-0224">Dipeptidase</keyword>
<dbReference type="InterPro" id="IPR009045">
    <property type="entry name" value="Zn_M74/Hedgehog-like"/>
</dbReference>
<dbReference type="CDD" id="cd14843">
    <property type="entry name" value="D-Ala-D-Ala_dipeptidase_like"/>
    <property type="match status" value="1"/>
</dbReference>
<keyword evidence="2" id="KW-0645">Protease</keyword>
<dbReference type="EMBL" id="LNYT01000020">
    <property type="protein sequence ID" value="KTD46745.1"/>
    <property type="molecule type" value="Genomic_DNA"/>
</dbReference>
<evidence type="ECO:0000256" key="7">
    <source>
        <dbReference type="ARBA" id="ARBA00023049"/>
    </source>
</evidence>
<comment type="caution">
    <text evidence="9">The sequence shown here is derived from an EMBL/GenBank/DDBJ whole genome shotgun (WGS) entry which is preliminary data.</text>
</comment>
<evidence type="ECO:0000256" key="2">
    <source>
        <dbReference type="ARBA" id="ARBA00022670"/>
    </source>
</evidence>
<dbReference type="AlphaFoldDB" id="A0A0W0XQ78"/>
<accession>A0A0W0XQ78</accession>
<protein>
    <submittedName>
        <fullName evidence="9">D-alanyl-D-alanine dipeptidase</fullName>
    </submittedName>
</protein>
<dbReference type="PANTHER" id="PTHR43126:SF2">
    <property type="entry name" value="D-ALANYL-D-ALANINE DIPEPTIDASE"/>
    <property type="match status" value="1"/>
</dbReference>
<comment type="catalytic activity">
    <reaction evidence="1">
        <text>D-alanyl-D-alanine + H2O = 2 D-alanine</text>
        <dbReference type="Rhea" id="RHEA:20661"/>
        <dbReference type="ChEBI" id="CHEBI:15377"/>
        <dbReference type="ChEBI" id="CHEBI:57416"/>
        <dbReference type="ChEBI" id="CHEBI:57822"/>
        <dbReference type="EC" id="3.4.13.22"/>
    </reaction>
</comment>
<evidence type="ECO:0000256" key="4">
    <source>
        <dbReference type="ARBA" id="ARBA00022801"/>
    </source>
</evidence>
<keyword evidence="4" id="KW-0378">Hydrolase</keyword>
<keyword evidence="7" id="KW-0482">Metalloprotease</keyword>
<evidence type="ECO:0000256" key="1">
    <source>
        <dbReference type="ARBA" id="ARBA00001362"/>
    </source>
</evidence>
<evidence type="ECO:0000256" key="8">
    <source>
        <dbReference type="ARBA" id="ARBA00023316"/>
    </source>
</evidence>
<dbReference type="GO" id="GO:0046872">
    <property type="term" value="F:metal ion binding"/>
    <property type="evidence" value="ECO:0007669"/>
    <property type="project" value="UniProtKB-KW"/>
</dbReference>
<dbReference type="PATRIC" id="fig|458.5.peg.1742"/>
<dbReference type="Gene3D" id="3.30.1380.10">
    <property type="match status" value="1"/>
</dbReference>
<evidence type="ECO:0000256" key="5">
    <source>
        <dbReference type="ARBA" id="ARBA00022833"/>
    </source>
</evidence>
<gene>
    <name evidence="9" type="ORF">Lrub_1667</name>
</gene>
<dbReference type="InterPro" id="IPR000755">
    <property type="entry name" value="A_A_dipeptidase"/>
</dbReference>
<dbReference type="GO" id="GO:0160237">
    <property type="term" value="F:D-Ala-D-Ala dipeptidase activity"/>
    <property type="evidence" value="ECO:0007669"/>
    <property type="project" value="UniProtKB-EC"/>
</dbReference>